<dbReference type="Gene3D" id="1.10.287.1080">
    <property type="entry name" value="MazG-like"/>
    <property type="match status" value="1"/>
</dbReference>
<reference evidence="3" key="1">
    <citation type="submission" date="2017-02" db="EMBL/GenBank/DDBJ databases">
        <authorList>
            <person name="Varghese N."/>
            <person name="Submissions S."/>
        </authorList>
    </citation>
    <scope>NUCLEOTIDE SEQUENCE [LARGE SCALE GENOMIC DNA]</scope>
    <source>
        <strain evidence="3">ATCC 35199</strain>
    </source>
</reference>
<dbReference type="InterPro" id="IPR011379">
    <property type="entry name" value="MazG-related_GP37"/>
</dbReference>
<gene>
    <name evidence="2" type="ORF">SAMN02745120_1008</name>
</gene>
<feature type="domain" description="NTP pyrophosphohydrolase MazG-like" evidence="1">
    <location>
        <begin position="68"/>
        <end position="136"/>
    </location>
</feature>
<evidence type="ECO:0000313" key="2">
    <source>
        <dbReference type="EMBL" id="SKB35742.1"/>
    </source>
</evidence>
<organism evidence="2 3">
    <name type="scientific">Acetoanaerobium noterae</name>
    <dbReference type="NCBI Taxonomy" id="745369"/>
    <lineage>
        <taxon>Bacteria</taxon>
        <taxon>Bacillati</taxon>
        <taxon>Bacillota</taxon>
        <taxon>Clostridia</taxon>
        <taxon>Peptostreptococcales</taxon>
        <taxon>Filifactoraceae</taxon>
        <taxon>Acetoanaerobium</taxon>
    </lineage>
</organism>
<protein>
    <submittedName>
        <fullName evidence="2">NTP pyrophosphatase, house-cleaning of non-canonical NTPs</fullName>
    </submittedName>
</protein>
<dbReference type="EMBL" id="FUYN01000002">
    <property type="protein sequence ID" value="SKB35742.1"/>
    <property type="molecule type" value="Genomic_DNA"/>
</dbReference>
<sequence length="146" mass="16315">MTKEQINDLQECALMAEIGEDKDCSTCSCNGCIAENQSNLTANEYQKAALRTANSENLEDLLLNGVLGLCGESGEVSDHIKKWKFQGHGLDKEKLLNELGDVCWYIAVLAKALETDLETVMNLNIKKLKNRYPNGFESERSINRED</sequence>
<name>A0A1T5AL54_9FIRM</name>
<dbReference type="InterPro" id="IPR004518">
    <property type="entry name" value="MazG-like_dom"/>
</dbReference>
<dbReference type="CDD" id="cd11541">
    <property type="entry name" value="NTP-PPase_u4"/>
    <property type="match status" value="1"/>
</dbReference>
<dbReference type="Proteomes" id="UP000243406">
    <property type="component" value="Unassembled WGS sequence"/>
</dbReference>
<accession>A0A1T5AL54</accession>
<keyword evidence="3" id="KW-1185">Reference proteome</keyword>
<dbReference type="RefSeq" id="WP_330395733.1">
    <property type="nucleotide sequence ID" value="NZ_FUYN01000002.1"/>
</dbReference>
<dbReference type="AlphaFoldDB" id="A0A1T5AL54"/>
<dbReference type="Pfam" id="PF03819">
    <property type="entry name" value="MazG"/>
    <property type="match status" value="1"/>
</dbReference>
<evidence type="ECO:0000259" key="1">
    <source>
        <dbReference type="Pfam" id="PF03819"/>
    </source>
</evidence>
<dbReference type="SUPFAM" id="SSF101386">
    <property type="entry name" value="all-alpha NTP pyrophosphatases"/>
    <property type="match status" value="1"/>
</dbReference>
<evidence type="ECO:0000313" key="3">
    <source>
        <dbReference type="Proteomes" id="UP000243406"/>
    </source>
</evidence>
<proteinExistence type="predicted"/>